<sequence>MRRSARIAASVVAASGLAVASATMAAGTAPAVEPATLSIDGDLQLTPTIHLLRIEAQGDRTESGETTGDYKATVLNGADPTPIEVTGPVTCIYVKGNTASLVYPISDVAPFGVPEQFVDVAAIKITVREGTNGGSDMVGVGLPMLTADVKGCQPGDTPFAFDGEIETSGG</sequence>
<organism evidence="2 3">
    <name type="scientific">Gordonia sesuvii</name>
    <dbReference type="NCBI Taxonomy" id="3116777"/>
    <lineage>
        <taxon>Bacteria</taxon>
        <taxon>Bacillati</taxon>
        <taxon>Actinomycetota</taxon>
        <taxon>Actinomycetes</taxon>
        <taxon>Mycobacteriales</taxon>
        <taxon>Gordoniaceae</taxon>
        <taxon>Gordonia</taxon>
    </lineage>
</organism>
<name>A0ABU7MHJ2_9ACTN</name>
<dbReference type="EMBL" id="JAZDUF010000005">
    <property type="protein sequence ID" value="MEE3852268.1"/>
    <property type="molecule type" value="Genomic_DNA"/>
</dbReference>
<keyword evidence="1" id="KW-0732">Signal</keyword>
<reference evidence="2 3" key="1">
    <citation type="submission" date="2024-01" db="EMBL/GenBank/DDBJ databases">
        <title>Draft genome sequence of Gordonia sp. LSe1-13.</title>
        <authorList>
            <person name="Suphannarot A."/>
            <person name="Mingma R."/>
        </authorList>
    </citation>
    <scope>NUCLEOTIDE SEQUENCE [LARGE SCALE GENOMIC DNA]</scope>
    <source>
        <strain evidence="2 3">LSe1-13</strain>
    </source>
</reference>
<dbReference type="RefSeq" id="WP_330434284.1">
    <property type="nucleotide sequence ID" value="NZ_JAZDUF010000005.1"/>
</dbReference>
<proteinExistence type="predicted"/>
<comment type="caution">
    <text evidence="2">The sequence shown here is derived from an EMBL/GenBank/DDBJ whole genome shotgun (WGS) entry which is preliminary data.</text>
</comment>
<feature type="signal peptide" evidence="1">
    <location>
        <begin position="1"/>
        <end position="25"/>
    </location>
</feature>
<evidence type="ECO:0000313" key="3">
    <source>
        <dbReference type="Proteomes" id="UP001347146"/>
    </source>
</evidence>
<evidence type="ECO:0000256" key="1">
    <source>
        <dbReference type="SAM" id="SignalP"/>
    </source>
</evidence>
<feature type="chain" id="PRO_5047141884" evidence="1">
    <location>
        <begin position="26"/>
        <end position="170"/>
    </location>
</feature>
<keyword evidence="3" id="KW-1185">Reference proteome</keyword>
<evidence type="ECO:0000313" key="2">
    <source>
        <dbReference type="EMBL" id="MEE3852268.1"/>
    </source>
</evidence>
<protein>
    <submittedName>
        <fullName evidence="2">Uncharacterized protein</fullName>
    </submittedName>
</protein>
<dbReference type="Proteomes" id="UP001347146">
    <property type="component" value="Unassembled WGS sequence"/>
</dbReference>
<gene>
    <name evidence="2" type="ORF">VZC37_18150</name>
</gene>
<accession>A0ABU7MHJ2</accession>